<feature type="transmembrane region" description="Helical" evidence="1">
    <location>
        <begin position="180"/>
        <end position="200"/>
    </location>
</feature>
<keyword evidence="1" id="KW-0812">Transmembrane</keyword>
<keyword evidence="1" id="KW-0472">Membrane</keyword>
<sequence length="326" mass="34734">MILVTKVSYVIWLGHVGSLEDDEEGLLDVLVKLETSFGELFCPCDAAAKQGEKGRPCAIFKLYKVASHGWSFASAVPGQMTHLVAILTLDSANSCVMQGASCTQREVSMVFLGRISPNSFLSSMLLLVVIIVMVVFVVVIWVVIFVNVIVGVIIVVVFGIVVVGGGVSSIFNLSFVIVDYFSCYGSSTCPGVFVSIMLMYENNSLVLKDTTESFRIQDRYGNNGMIDLTGDEDPIDEDVDIGLGNSTGVLAPSGNEISLGGKKLRESDIGGGTIAGKAIITWDGGMTSYACIYGSSCKGGNNSMSNRYLVKSSEELGEMFPGEAGK</sequence>
<accession>A0ABQ5FB85</accession>
<gene>
    <name evidence="2" type="ORF">Tco_1003698</name>
</gene>
<organism evidence="2 3">
    <name type="scientific">Tanacetum coccineum</name>
    <dbReference type="NCBI Taxonomy" id="301880"/>
    <lineage>
        <taxon>Eukaryota</taxon>
        <taxon>Viridiplantae</taxon>
        <taxon>Streptophyta</taxon>
        <taxon>Embryophyta</taxon>
        <taxon>Tracheophyta</taxon>
        <taxon>Spermatophyta</taxon>
        <taxon>Magnoliopsida</taxon>
        <taxon>eudicotyledons</taxon>
        <taxon>Gunneridae</taxon>
        <taxon>Pentapetalae</taxon>
        <taxon>asterids</taxon>
        <taxon>campanulids</taxon>
        <taxon>Asterales</taxon>
        <taxon>Asteraceae</taxon>
        <taxon>Asteroideae</taxon>
        <taxon>Anthemideae</taxon>
        <taxon>Anthemidinae</taxon>
        <taxon>Tanacetum</taxon>
    </lineage>
</organism>
<keyword evidence="3" id="KW-1185">Reference proteome</keyword>
<feature type="transmembrane region" description="Helical" evidence="1">
    <location>
        <begin position="150"/>
        <end position="173"/>
    </location>
</feature>
<dbReference type="EMBL" id="BQNB010017174">
    <property type="protein sequence ID" value="GJT60165.1"/>
    <property type="molecule type" value="Genomic_DNA"/>
</dbReference>
<evidence type="ECO:0000313" key="3">
    <source>
        <dbReference type="Proteomes" id="UP001151760"/>
    </source>
</evidence>
<reference evidence="2" key="2">
    <citation type="submission" date="2022-01" db="EMBL/GenBank/DDBJ databases">
        <authorList>
            <person name="Yamashiro T."/>
            <person name="Shiraishi A."/>
            <person name="Satake H."/>
            <person name="Nakayama K."/>
        </authorList>
    </citation>
    <scope>NUCLEOTIDE SEQUENCE</scope>
</reference>
<evidence type="ECO:0000313" key="2">
    <source>
        <dbReference type="EMBL" id="GJT60165.1"/>
    </source>
</evidence>
<proteinExistence type="predicted"/>
<reference evidence="2" key="1">
    <citation type="journal article" date="2022" name="Int. J. Mol. Sci.">
        <title>Draft Genome of Tanacetum Coccineum: Genomic Comparison of Closely Related Tanacetum-Family Plants.</title>
        <authorList>
            <person name="Yamashiro T."/>
            <person name="Shiraishi A."/>
            <person name="Nakayama K."/>
            <person name="Satake H."/>
        </authorList>
    </citation>
    <scope>NUCLEOTIDE SEQUENCE</scope>
</reference>
<name>A0ABQ5FB85_9ASTR</name>
<feature type="transmembrane region" description="Helical" evidence="1">
    <location>
        <begin position="124"/>
        <end position="144"/>
    </location>
</feature>
<comment type="caution">
    <text evidence="2">The sequence shown here is derived from an EMBL/GenBank/DDBJ whole genome shotgun (WGS) entry which is preliminary data.</text>
</comment>
<keyword evidence="1" id="KW-1133">Transmembrane helix</keyword>
<dbReference type="Proteomes" id="UP001151760">
    <property type="component" value="Unassembled WGS sequence"/>
</dbReference>
<evidence type="ECO:0000256" key="1">
    <source>
        <dbReference type="SAM" id="Phobius"/>
    </source>
</evidence>
<protein>
    <submittedName>
        <fullName evidence="2">Uncharacterized protein</fullName>
    </submittedName>
</protein>